<gene>
    <name evidence="17" type="ORF">PGLA2088_LOCUS17033</name>
</gene>
<accession>A0A813JAS3</accession>
<sequence length="1328" mass="142305">MASDACDGAGQEPLTFAAGLENDSLNATDGLRKDSLNATEGLRKELEVSLEERSGPQEAPWTWQALEASEWQALCLGPFEAGATCEILHAWYGVPGDPGRQVNCTHWLRHAWNAATGLRLTGFNRLFGDPAPLRAKRLVVEYRLRNVRSWDVSRGTYAEGGVRRLQLMPVIAAKTVTNFVGATVAASGYVVGKALTAMSNSIASGEPDSVADSTAFQLGFSTWLRLNGIWPSVTYDEVAGDSAPWDMKQTPIIVSNHVCYLDGLVLAAVFGAPKIIAMKGTLNVPILGVFAAELGVIEVDRSNPCSRAATRKAIEEHVECWQPGRRPLLLFPEGTTSNGDSMLEFKKGAFAPGAPLRPVVMCYTGAWDPATTNFRLSSNGDLAPTGDGEWCEQFLGHAMHSMQIRVLPPYVPSEAERSNSELFAANISHRPSFALAFLMAFCMAFFTAAEALVFFVFVAFLALAFTEAEALAFLFFMAFLALAITEAEALAFTVFIGSPFELIASAFAFIAFLGSSIAERSESAGVITRQKPGLALDLALALALCLALALELALALALALGLALALALSLGLALALALALALGLALKSVSLGQIFAGTPTTTDAAEQRWRKQHISAFLTGLICSIEQVRDCGIPPAMLPAVNFLSSQHAKVCELSRILLYCLWWVEGRGQGLSPAVVVSWWQGRVSETMPRWAQCSTSLPGSGHEVFQSEQGVDNEACRRACRKSNAGANAMNKGWSFCDEPLMAFSFSGQRGETECEAQQPQDQQQQAVLYAQNSSTYSKPDALSCVCLCFASQRPLVFFEPGPRPRHVIELLVASGANINATNVLSETPLVAAVRAGCPGGIARTLLEARSDPNHADGLAGETALMEAACSGALELCQVLLEARADPRRRNPQGLTAFDLAKQAEGSQRPAVCALLREAAAQLASEEPPFGGSERRPLAQLRAELRAAAKACDLQAVEATLEALNALGPASKAEVLRDSDGSGRTLLHLCASAEARDAFGRTPLELAAESACAAASDEPEPVIAICSALLSQGPPRETVELEAQTAESPVGPAIIMLLESAGEASLSSSSAHEAQEAQWSKWEVELLTAWVTKVKVQSRCVSGRKLGLLPEAPLLAECERLRGLGREELRREWQKASRDEGLPSCEGCDDEGAEQLASRLKQLAIWRALPVAALQDECRVRASQVIATSEAQTLGRVLDKAELIEALAVASWGGLTRCEALLDSCIARGIPVDKLSSQDDAKRLLRSIEELDKMTLVELKAECRKIGVAPDLPPTKAALVRQLSEVLLWGELPLSALRDLCKDRGLPIRGDQRRADLVSLLRESSS</sequence>
<comment type="similarity">
    <text evidence="3">Belongs to the 1-acyl-sn-glycerol-3-phosphate acyltransferase family.</text>
</comment>
<evidence type="ECO:0008006" key="19">
    <source>
        <dbReference type="Google" id="ProtNLM"/>
    </source>
</evidence>
<feature type="transmembrane region" description="Helical" evidence="14">
    <location>
        <begin position="470"/>
        <end position="496"/>
    </location>
</feature>
<evidence type="ECO:0000256" key="6">
    <source>
        <dbReference type="ARBA" id="ARBA00022692"/>
    </source>
</evidence>
<dbReference type="GO" id="GO:0008654">
    <property type="term" value="P:phospholipid biosynthetic process"/>
    <property type="evidence" value="ECO:0007669"/>
    <property type="project" value="UniProtKB-KW"/>
</dbReference>
<evidence type="ECO:0000256" key="3">
    <source>
        <dbReference type="ARBA" id="ARBA00008655"/>
    </source>
</evidence>
<dbReference type="Gene3D" id="1.25.40.20">
    <property type="entry name" value="Ankyrin repeat-containing domain"/>
    <property type="match status" value="1"/>
</dbReference>
<evidence type="ECO:0000256" key="5">
    <source>
        <dbReference type="ARBA" id="ARBA00022679"/>
    </source>
</evidence>
<evidence type="ECO:0000313" key="17">
    <source>
        <dbReference type="EMBL" id="CAE8668796.1"/>
    </source>
</evidence>
<dbReference type="PANTHER" id="PTHR23063:SF52">
    <property type="entry name" value="LYSOPHOSPHATIDYLCHOLINE ACYLTRANSFERASE"/>
    <property type="match status" value="1"/>
</dbReference>
<dbReference type="Proteomes" id="UP000626109">
    <property type="component" value="Unassembled WGS sequence"/>
</dbReference>
<comment type="caution">
    <text evidence="17">The sequence shown here is derived from an EMBL/GenBank/DDBJ whole genome shotgun (WGS) entry which is preliminary data.</text>
</comment>
<evidence type="ECO:0000256" key="10">
    <source>
        <dbReference type="ARBA" id="ARBA00023209"/>
    </source>
</evidence>
<reference evidence="17" key="1">
    <citation type="submission" date="2021-02" db="EMBL/GenBank/DDBJ databases">
        <authorList>
            <person name="Dougan E. K."/>
            <person name="Rhodes N."/>
            <person name="Thang M."/>
            <person name="Chan C."/>
        </authorList>
    </citation>
    <scope>NUCLEOTIDE SEQUENCE</scope>
</reference>
<keyword evidence="7 14" id="KW-1133">Transmembrane helix</keyword>
<keyword evidence="11" id="KW-1208">Phospholipid metabolism</keyword>
<evidence type="ECO:0000256" key="11">
    <source>
        <dbReference type="ARBA" id="ARBA00023264"/>
    </source>
</evidence>
<dbReference type="SMART" id="SM00563">
    <property type="entry name" value="PlsC"/>
    <property type="match status" value="1"/>
</dbReference>
<evidence type="ECO:0000256" key="8">
    <source>
        <dbReference type="ARBA" id="ARBA00023098"/>
    </source>
</evidence>
<dbReference type="InterPro" id="IPR002110">
    <property type="entry name" value="Ankyrin_rpt"/>
</dbReference>
<dbReference type="InterPro" id="IPR036770">
    <property type="entry name" value="Ankyrin_rpt-contain_sf"/>
</dbReference>
<evidence type="ECO:0000256" key="13">
    <source>
        <dbReference type="PROSITE-ProRule" id="PRU00023"/>
    </source>
</evidence>
<dbReference type="GO" id="GO:0016020">
    <property type="term" value="C:membrane"/>
    <property type="evidence" value="ECO:0007669"/>
    <property type="project" value="UniProtKB-SubCell"/>
</dbReference>
<comment type="subcellular location">
    <subcellularLocation>
        <location evidence="1">Membrane</location>
    </subcellularLocation>
</comment>
<dbReference type="InterPro" id="IPR045252">
    <property type="entry name" value="LPCAT1-like"/>
</dbReference>
<evidence type="ECO:0000256" key="9">
    <source>
        <dbReference type="ARBA" id="ARBA00023136"/>
    </source>
</evidence>
<evidence type="ECO:0000256" key="7">
    <source>
        <dbReference type="ARBA" id="ARBA00022989"/>
    </source>
</evidence>
<keyword evidence="5" id="KW-0808">Transferase</keyword>
<keyword evidence="6 14" id="KW-0812">Transmembrane</keyword>
<dbReference type="Pfam" id="PF12796">
    <property type="entry name" value="Ank_2"/>
    <property type="match status" value="1"/>
</dbReference>
<feature type="domain" description="SAP" evidence="15">
    <location>
        <begin position="1291"/>
        <end position="1327"/>
    </location>
</feature>
<evidence type="ECO:0000259" key="15">
    <source>
        <dbReference type="SMART" id="SM00513"/>
    </source>
</evidence>
<keyword evidence="4" id="KW-0444">Lipid biosynthesis</keyword>
<feature type="transmembrane region" description="Helical" evidence="14">
    <location>
        <begin position="538"/>
        <end position="560"/>
    </location>
</feature>
<proteinExistence type="inferred from homology"/>
<organism evidence="17 18">
    <name type="scientific">Polarella glacialis</name>
    <name type="common">Dinoflagellate</name>
    <dbReference type="NCBI Taxonomy" id="89957"/>
    <lineage>
        <taxon>Eukaryota</taxon>
        <taxon>Sar</taxon>
        <taxon>Alveolata</taxon>
        <taxon>Dinophyceae</taxon>
        <taxon>Suessiales</taxon>
        <taxon>Suessiaceae</taxon>
        <taxon>Polarella</taxon>
    </lineage>
</organism>
<dbReference type="EMBL" id="CAJNNW010022081">
    <property type="protein sequence ID" value="CAE8668796.1"/>
    <property type="molecule type" value="Genomic_DNA"/>
</dbReference>
<feature type="transmembrane region" description="Helical" evidence="14">
    <location>
        <begin position="433"/>
        <end position="463"/>
    </location>
</feature>
<feature type="transmembrane region" description="Helical" evidence="14">
    <location>
        <begin position="566"/>
        <end position="586"/>
    </location>
</feature>
<dbReference type="GO" id="GO:0008374">
    <property type="term" value="F:O-acyltransferase activity"/>
    <property type="evidence" value="ECO:0007669"/>
    <property type="project" value="InterPro"/>
</dbReference>
<keyword evidence="9 14" id="KW-0472">Membrane</keyword>
<evidence type="ECO:0000256" key="14">
    <source>
        <dbReference type="SAM" id="Phobius"/>
    </source>
</evidence>
<evidence type="ECO:0000256" key="1">
    <source>
        <dbReference type="ARBA" id="ARBA00004370"/>
    </source>
</evidence>
<dbReference type="SMART" id="SM00248">
    <property type="entry name" value="ANK"/>
    <property type="match status" value="4"/>
</dbReference>
<feature type="repeat" description="ANK" evidence="13">
    <location>
        <begin position="862"/>
        <end position="894"/>
    </location>
</feature>
<feature type="domain" description="Phospholipid/glycerol acyltransferase" evidence="16">
    <location>
        <begin position="251"/>
        <end position="364"/>
    </location>
</feature>
<evidence type="ECO:0000256" key="12">
    <source>
        <dbReference type="ARBA" id="ARBA00023315"/>
    </source>
</evidence>
<dbReference type="SMART" id="SM00513">
    <property type="entry name" value="SAP"/>
    <property type="match status" value="2"/>
</dbReference>
<keyword evidence="8" id="KW-0443">Lipid metabolism</keyword>
<evidence type="ECO:0000259" key="16">
    <source>
        <dbReference type="SMART" id="SM00563"/>
    </source>
</evidence>
<dbReference type="SUPFAM" id="SSF48403">
    <property type="entry name" value="Ankyrin repeat"/>
    <property type="match status" value="1"/>
</dbReference>
<dbReference type="SUPFAM" id="SSF69593">
    <property type="entry name" value="Glycerol-3-phosphate (1)-acyltransferase"/>
    <property type="match status" value="1"/>
</dbReference>
<dbReference type="InterPro" id="IPR003034">
    <property type="entry name" value="SAP_dom"/>
</dbReference>
<dbReference type="InterPro" id="IPR002123">
    <property type="entry name" value="Plipid/glycerol_acylTrfase"/>
</dbReference>
<evidence type="ECO:0000256" key="2">
    <source>
        <dbReference type="ARBA" id="ARBA00005189"/>
    </source>
</evidence>
<dbReference type="PANTHER" id="PTHR23063">
    <property type="entry name" value="PHOSPHOLIPID ACYLTRANSFERASE"/>
    <property type="match status" value="1"/>
</dbReference>
<evidence type="ECO:0000313" key="18">
    <source>
        <dbReference type="Proteomes" id="UP000626109"/>
    </source>
</evidence>
<dbReference type="CDD" id="cd07991">
    <property type="entry name" value="LPLAT_LPCAT1-like"/>
    <property type="match status" value="1"/>
</dbReference>
<dbReference type="Pfam" id="PF01553">
    <property type="entry name" value="Acyltransferase"/>
    <property type="match status" value="1"/>
</dbReference>
<dbReference type="PROSITE" id="PS50088">
    <property type="entry name" value="ANK_REPEAT"/>
    <property type="match status" value="1"/>
</dbReference>
<keyword evidence="13" id="KW-0040">ANK repeat</keyword>
<comment type="pathway">
    <text evidence="2">Lipid metabolism.</text>
</comment>
<name>A0A813JAS3_POLGL</name>
<feature type="domain" description="SAP" evidence="15">
    <location>
        <begin position="1253"/>
        <end position="1289"/>
    </location>
</feature>
<keyword evidence="12" id="KW-0012">Acyltransferase</keyword>
<keyword evidence="10" id="KW-0594">Phospholipid biosynthesis</keyword>
<protein>
    <recommendedName>
        <fullName evidence="19">Phospholipid/glycerol acyltransferase domain-containing protein</fullName>
    </recommendedName>
</protein>
<evidence type="ECO:0000256" key="4">
    <source>
        <dbReference type="ARBA" id="ARBA00022516"/>
    </source>
</evidence>